<dbReference type="InterPro" id="IPR045851">
    <property type="entry name" value="AMP-bd_C_sf"/>
</dbReference>
<accession>A0A6J6HHS2</accession>
<gene>
    <name evidence="3" type="ORF">UFOPK1835_01233</name>
</gene>
<name>A0A6J6HHS2_9ZZZZ</name>
<evidence type="ECO:0000259" key="1">
    <source>
        <dbReference type="Pfam" id="PF00501"/>
    </source>
</evidence>
<sequence length="565" mass="60977">MSDIATPAHQLPQLADLIAATDSLTGPGAPFETIAEDVRGHSMLVFRNRPANLRDVLASSFAHGERNAMVFGDGRRITFAELESQVASVASWLQNEHGVVQGDRVAICGANGVGWILSFWACLSIGAVTVAMNGWWTELEMEHALELTEPKLLLIDTKRAERLGHAHGVPQIDIDTEIDSMIAYDPAATLADVAIDEDDAAILIFTSGTTGRPKAAVLSHRSVIAYSMGQNFIGARGMAIAGRTPTGAPPPTRLAVFPLFHVSGLGATVNGIHTGSTTVWHLGRFDEQKVIDLTLSEGINVWGGTGTHIVRLLAHPDSDKIPVGQIVSVGMGGSATTPSIINRVDTRFPHLANTMATGYGSTETGSLISFAPNWMLTASPSCVGMPLPTIEVRVTDEQGNELPEGEEGNLCVRSPLLMTEYWRHDTANAEAFLPDRWYITGDFGRMEGGTIYMASRRRDLIIRGGENIYPFEIENRLDEHPLVIEAAVIGVDHEILGQEVKAIIVIAEGTTITDDELRSFCGETLASYKVPAFIETRTEPFPRNASGKVLKHVLAGEGEQTFVED</sequence>
<dbReference type="PROSITE" id="PS00455">
    <property type="entry name" value="AMP_BINDING"/>
    <property type="match status" value="1"/>
</dbReference>
<dbReference type="PANTHER" id="PTHR43201">
    <property type="entry name" value="ACYL-COA SYNTHETASE"/>
    <property type="match status" value="1"/>
</dbReference>
<dbReference type="PANTHER" id="PTHR43201:SF32">
    <property type="entry name" value="2-SUCCINYLBENZOATE--COA LIGASE, CHLOROPLASTIC_PEROXISOMAL"/>
    <property type="match status" value="1"/>
</dbReference>
<dbReference type="InterPro" id="IPR025110">
    <property type="entry name" value="AMP-bd_C"/>
</dbReference>
<dbReference type="GO" id="GO:0031956">
    <property type="term" value="F:medium-chain fatty acid-CoA ligase activity"/>
    <property type="evidence" value="ECO:0007669"/>
    <property type="project" value="TreeGrafter"/>
</dbReference>
<evidence type="ECO:0000259" key="2">
    <source>
        <dbReference type="Pfam" id="PF13193"/>
    </source>
</evidence>
<dbReference type="InterPro" id="IPR042099">
    <property type="entry name" value="ANL_N_sf"/>
</dbReference>
<dbReference type="Pfam" id="PF13193">
    <property type="entry name" value="AMP-binding_C"/>
    <property type="match status" value="1"/>
</dbReference>
<evidence type="ECO:0000313" key="3">
    <source>
        <dbReference type="EMBL" id="CAB4613311.1"/>
    </source>
</evidence>
<feature type="domain" description="AMP-binding enzyme C-terminal" evidence="2">
    <location>
        <begin position="472"/>
        <end position="548"/>
    </location>
</feature>
<dbReference type="AlphaFoldDB" id="A0A6J6HHS2"/>
<dbReference type="Gene3D" id="3.40.50.12780">
    <property type="entry name" value="N-terminal domain of ligase-like"/>
    <property type="match status" value="1"/>
</dbReference>
<dbReference type="GO" id="GO:0006631">
    <property type="term" value="P:fatty acid metabolic process"/>
    <property type="evidence" value="ECO:0007669"/>
    <property type="project" value="TreeGrafter"/>
</dbReference>
<protein>
    <submittedName>
        <fullName evidence="3">Unannotated protein</fullName>
    </submittedName>
</protein>
<dbReference type="Gene3D" id="3.30.300.30">
    <property type="match status" value="1"/>
</dbReference>
<dbReference type="Pfam" id="PF00501">
    <property type="entry name" value="AMP-binding"/>
    <property type="match status" value="1"/>
</dbReference>
<reference evidence="3" key="1">
    <citation type="submission" date="2020-05" db="EMBL/GenBank/DDBJ databases">
        <authorList>
            <person name="Chiriac C."/>
            <person name="Salcher M."/>
            <person name="Ghai R."/>
            <person name="Kavagutti S V."/>
        </authorList>
    </citation>
    <scope>NUCLEOTIDE SEQUENCE</scope>
</reference>
<organism evidence="3">
    <name type="scientific">freshwater metagenome</name>
    <dbReference type="NCBI Taxonomy" id="449393"/>
    <lineage>
        <taxon>unclassified sequences</taxon>
        <taxon>metagenomes</taxon>
        <taxon>ecological metagenomes</taxon>
    </lineage>
</organism>
<proteinExistence type="predicted"/>
<dbReference type="InterPro" id="IPR020845">
    <property type="entry name" value="AMP-binding_CS"/>
</dbReference>
<feature type="domain" description="AMP-dependent synthetase/ligase" evidence="1">
    <location>
        <begin position="63"/>
        <end position="422"/>
    </location>
</feature>
<dbReference type="SUPFAM" id="SSF56801">
    <property type="entry name" value="Acetyl-CoA synthetase-like"/>
    <property type="match status" value="1"/>
</dbReference>
<dbReference type="InterPro" id="IPR000873">
    <property type="entry name" value="AMP-dep_synth/lig_dom"/>
</dbReference>
<dbReference type="EMBL" id="CAEZUP010000051">
    <property type="protein sequence ID" value="CAB4613311.1"/>
    <property type="molecule type" value="Genomic_DNA"/>
</dbReference>